<dbReference type="Pfam" id="PF15447">
    <property type="entry name" value="NTS"/>
    <property type="match status" value="1"/>
</dbReference>
<dbReference type="GO" id="GO:0016020">
    <property type="term" value="C:membrane"/>
    <property type="evidence" value="ECO:0007669"/>
    <property type="project" value="InterPro"/>
</dbReference>
<dbReference type="SUPFAM" id="SSF140924">
    <property type="entry name" value="Duffy binding domain-like"/>
    <property type="match status" value="3"/>
</dbReference>
<name>A0A024VXG2_PLAFA</name>
<feature type="domain" description="Duffy-binding-like" evidence="5">
    <location>
        <begin position="298"/>
        <end position="462"/>
    </location>
</feature>
<dbReference type="InterPro" id="IPR029210">
    <property type="entry name" value="PfEMP1_NTS"/>
</dbReference>
<dbReference type="Pfam" id="PF05424">
    <property type="entry name" value="Duffy_binding"/>
    <property type="match status" value="2"/>
</dbReference>
<feature type="region of interest" description="Disordered" evidence="1">
    <location>
        <begin position="1"/>
        <end position="20"/>
    </location>
</feature>
<proteinExistence type="predicted"/>
<evidence type="ECO:0008006" key="8">
    <source>
        <dbReference type="Google" id="ProtNLM"/>
    </source>
</evidence>
<evidence type="ECO:0000313" key="7">
    <source>
        <dbReference type="Proteomes" id="UP000030708"/>
    </source>
</evidence>
<feature type="region of interest" description="Disordered" evidence="1">
    <location>
        <begin position="778"/>
        <end position="797"/>
    </location>
</feature>
<feature type="domain" description="Duffy-binding-like" evidence="2">
    <location>
        <begin position="627"/>
        <end position="781"/>
    </location>
</feature>
<organism evidence="6 7">
    <name type="scientific">Plasmodium falciparum Tanzania</name>
    <name type="common">2000708</name>
    <dbReference type="NCBI Taxonomy" id="1036725"/>
    <lineage>
        <taxon>Eukaryota</taxon>
        <taxon>Sar</taxon>
        <taxon>Alveolata</taxon>
        <taxon>Apicomplexa</taxon>
        <taxon>Aconoidasida</taxon>
        <taxon>Haemosporida</taxon>
        <taxon>Plasmodiidae</taxon>
        <taxon>Plasmodium</taxon>
        <taxon>Plasmodium (Laverania)</taxon>
    </lineage>
</organism>
<dbReference type="Proteomes" id="UP000030708">
    <property type="component" value="Unassembled WGS sequence"/>
</dbReference>
<feature type="region of interest" description="Disordered" evidence="1">
    <location>
        <begin position="870"/>
        <end position="889"/>
    </location>
</feature>
<sequence length="1142" mass="130027">MVSQSRSGGAGSVDKDGIEDESAKNLLDSIGKIVHKEVEKVAANYSSQLKGTLSNAKFEKKQETQQTPEDPCKLNHEYHTNATNGRSYPCRAGKEERFSNTLGGQCTKEKISGSNDNEGACAPYRRLHLCDKNLEQIKAQQITTHNLLAEVCLAAKYEGDLIKTHYPKHEQTNKDSPSQLCTVLARSFADIGDIVRGKDLYLGNKKQNEIQCLNDDGAKKHYGGDPDFFKLREDWWTANRETVWKAITCDVKSGSQYFRPTCGDSGSPHVTPSQCRCKGDQVPTYFDYVPQFLRWFEEWAEDFCRKKKHKLKDAIDKCREKDKSGKERYCDLNGYDCEKTKRGINMYRWDYKCTGCFLSCSHFRTWIDNQKEQFDKQVKKYTKEITSGGGRTRRGARGGSDHKGYEKIFYEKLQSNRYGDVNNFLEKLSREGICQKQPQDGEKISSINFTNANTDDIFSPTEYCQACPLCGVEKESNGGRGNTEWKRKEDSTDCPRINLYKPTSVAKGTPINFLYSGDEATEIGKKLKKFCDQTKNGSVAGGGSGAGSGSGTSGSVAGGSGDCGGNNIDSSLCEPWKCYHVNQLEKDKGGMEDEHYNKEVENGGGLCILEKTKNDEGVQKQKTFNNFFYYWVVHMLKDSIYWRTEKIKGCLENGTKTRCKNNKKCNSDCECFKRWIGKKEKEWGQIKVHFKTQENLPVGLSHYKLLELLLKKDVLLESIKEAYGNEKDIEHIEELLDEEKKREKEDEEAGGRDSKKKNTIDKLLQHEEDEAELCLEIHEDEEEGDENDECDDDHEELPIMRSNPCGDKSGSTYPALATKVAQLMHHKAKTQLASRGGRRALKADATKGDYKCSGRSVRLSKICDITLEHSNDSRGTPEEGPCTGKDNTDERFKIGTEWSNVEDKKTTSYKDVFLPPRRQHMCTSNLDVDYVTKKDNVNDTFLGNVLLAANYEAKKIKEKYRDPNGQNNHKGKCRALRYSFADIGDIIKGTDLWFENHGEKTTQNKLVQVFEKIKEELGTKYTGDNDSTATTTDPPYKQLRADWWEANRHKVWKAMKCAIRKEKIPCHGMPVDDYIPQRLRWMTEWAEWYCKAQSQAYEKLEEECGICMNGRCTGVSDYHTYMQKRILLVWLFLVPIPTINKC</sequence>
<feature type="domain" description="Duffy-antigen binding" evidence="3">
    <location>
        <begin position="119"/>
        <end position="294"/>
    </location>
</feature>
<accession>A0A024VXG2</accession>
<feature type="domain" description="Duffy-antigen binding" evidence="3">
    <location>
        <begin position="912"/>
        <end position="1080"/>
    </location>
</feature>
<evidence type="ECO:0000259" key="3">
    <source>
        <dbReference type="Pfam" id="PF05424"/>
    </source>
</evidence>
<dbReference type="Gene3D" id="1.20.1310.20">
    <property type="entry name" value="Duffy-antigen binding domain"/>
    <property type="match status" value="2"/>
</dbReference>
<dbReference type="EMBL" id="KI926676">
    <property type="protein sequence ID" value="ETW33369.1"/>
    <property type="molecule type" value="Genomic_DNA"/>
</dbReference>
<protein>
    <recommendedName>
        <fullName evidence="8">Duffy-binding-like domain-containing protein</fullName>
    </recommendedName>
</protein>
<reference evidence="6 7" key="1">
    <citation type="submission" date="2013-02" db="EMBL/GenBank/DDBJ databases">
        <title>The Genome Annotation of Plasmodium falciparum Tanzania (2000708).</title>
        <authorList>
            <consortium name="The Broad Institute Genome Sequencing Platform"/>
            <consortium name="The Broad Institute Genome Sequencing Center for Infectious Disease"/>
            <person name="Neafsey D."/>
            <person name="Hoffman S."/>
            <person name="Volkman S."/>
            <person name="Rosenthal P."/>
            <person name="Walker B."/>
            <person name="Young S.K."/>
            <person name="Zeng Q."/>
            <person name="Gargeya S."/>
            <person name="Fitzgerald M."/>
            <person name="Haas B."/>
            <person name="Abouelleil A."/>
            <person name="Allen A.W."/>
            <person name="Alvarado L."/>
            <person name="Arachchi H.M."/>
            <person name="Berlin A.M."/>
            <person name="Chapman S.B."/>
            <person name="Gainer-Dewar J."/>
            <person name="Goldberg J."/>
            <person name="Griggs A."/>
            <person name="Gujja S."/>
            <person name="Hansen M."/>
            <person name="Howarth C."/>
            <person name="Imamovic A."/>
            <person name="Ireland A."/>
            <person name="Larimer J."/>
            <person name="McCowan C."/>
            <person name="Murphy C."/>
            <person name="Pearson M."/>
            <person name="Poon T.W."/>
            <person name="Priest M."/>
            <person name="Roberts A."/>
            <person name="Saif S."/>
            <person name="Shea T."/>
            <person name="Sisk P."/>
            <person name="Sykes S."/>
            <person name="Wortman J."/>
            <person name="Nusbaum C."/>
            <person name="Birren B."/>
        </authorList>
    </citation>
    <scope>NUCLEOTIDE SEQUENCE [LARGE SCALE GENOMIC DNA]</scope>
    <source>
        <strain evidence="7">Tanzania (2000708)</strain>
    </source>
</reference>
<feature type="compositionally biased region" description="Basic and acidic residues" evidence="1">
    <location>
        <begin position="70"/>
        <end position="79"/>
    </location>
</feature>
<evidence type="ECO:0000259" key="2">
    <source>
        <dbReference type="Pfam" id="PF03011"/>
    </source>
</evidence>
<feature type="domain" description="Plasmodium falciparum erythrocyte membrane protein-1 N-terminal segment" evidence="4">
    <location>
        <begin position="22"/>
        <end position="57"/>
    </location>
</feature>
<feature type="region of interest" description="Disordered" evidence="1">
    <location>
        <begin position="59"/>
        <end position="79"/>
    </location>
</feature>
<dbReference type="InterPro" id="IPR042202">
    <property type="entry name" value="Duffy-ag-bd_sf"/>
</dbReference>
<dbReference type="InterPro" id="IPR054595">
    <property type="entry name" value="DBL_C"/>
</dbReference>
<dbReference type="GO" id="GO:0046789">
    <property type="term" value="F:host cell surface receptor binding"/>
    <property type="evidence" value="ECO:0007669"/>
    <property type="project" value="InterPro"/>
</dbReference>
<evidence type="ECO:0000259" key="4">
    <source>
        <dbReference type="Pfam" id="PF15447"/>
    </source>
</evidence>
<dbReference type="InterPro" id="IPR008602">
    <property type="entry name" value="Duffy-antigen-binding"/>
</dbReference>
<evidence type="ECO:0000259" key="5">
    <source>
        <dbReference type="Pfam" id="PF22672"/>
    </source>
</evidence>
<feature type="region of interest" description="Disordered" evidence="1">
    <location>
        <begin position="740"/>
        <end position="760"/>
    </location>
</feature>
<dbReference type="AlphaFoldDB" id="A0A024VXG2"/>
<reference evidence="6 7" key="2">
    <citation type="submission" date="2013-02" db="EMBL/GenBank/DDBJ databases">
        <title>The Genome Sequence of Plasmodium falciparum Tanzania (2000708).</title>
        <authorList>
            <consortium name="The Broad Institute Genome Sequencing Platform"/>
            <consortium name="The Broad Institute Genome Sequencing Center for Infectious Disease"/>
            <person name="Neafsey D."/>
            <person name="Cheeseman I."/>
            <person name="Volkman S."/>
            <person name="Adams J."/>
            <person name="Walker B."/>
            <person name="Young S.K."/>
            <person name="Zeng Q."/>
            <person name="Gargeya S."/>
            <person name="Fitzgerald M."/>
            <person name="Haas B."/>
            <person name="Abouelleil A."/>
            <person name="Alvarado L."/>
            <person name="Arachchi H.M."/>
            <person name="Berlin A.M."/>
            <person name="Chapman S.B."/>
            <person name="Dewar J."/>
            <person name="Goldberg J."/>
            <person name="Griggs A."/>
            <person name="Gujja S."/>
            <person name="Hansen M."/>
            <person name="Howarth C."/>
            <person name="Imamovic A."/>
            <person name="Larimer J."/>
            <person name="McCowan C."/>
            <person name="Murphy C."/>
            <person name="Neiman D."/>
            <person name="Pearson M."/>
            <person name="Priest M."/>
            <person name="Roberts A."/>
            <person name="Saif S."/>
            <person name="Shea T."/>
            <person name="Sisk P."/>
            <person name="Sykes S."/>
            <person name="Wortman J."/>
            <person name="Nusbaum C."/>
            <person name="Birren B."/>
        </authorList>
    </citation>
    <scope>NUCLEOTIDE SEQUENCE [LARGE SCALE GENOMIC DNA]</scope>
    <source>
        <strain evidence="7">Tanzania (2000708)</strain>
    </source>
</reference>
<gene>
    <name evidence="6" type="ORF">PFTANZ_05912</name>
</gene>
<evidence type="ECO:0000256" key="1">
    <source>
        <dbReference type="SAM" id="MobiDB-lite"/>
    </source>
</evidence>
<evidence type="ECO:0000313" key="6">
    <source>
        <dbReference type="EMBL" id="ETW33369.1"/>
    </source>
</evidence>
<dbReference type="Pfam" id="PF22672">
    <property type="entry name" value="DBL_C"/>
    <property type="match status" value="1"/>
</dbReference>
<dbReference type="Gene3D" id="1.20.58.830">
    <property type="match status" value="3"/>
</dbReference>
<dbReference type="FunFam" id="1.20.58.830:FF:000003">
    <property type="entry name" value="Erythrocyte membrane protein 1, PfEMP1"/>
    <property type="match status" value="1"/>
</dbReference>
<dbReference type="Pfam" id="PF03011">
    <property type="entry name" value="PFEMP"/>
    <property type="match status" value="1"/>
</dbReference>
<feature type="compositionally biased region" description="Acidic residues" evidence="1">
    <location>
        <begin position="778"/>
        <end position="795"/>
    </location>
</feature>
<dbReference type="InterPro" id="IPR004258">
    <property type="entry name" value="DBL"/>
</dbReference>